<dbReference type="InterPro" id="IPR001434">
    <property type="entry name" value="OmcB-like_DUF11"/>
</dbReference>
<feature type="domain" description="DUF11" evidence="1">
    <location>
        <begin position="279"/>
        <end position="391"/>
    </location>
</feature>
<protein>
    <submittedName>
        <fullName evidence="3">Putative repeat protein (TIGR01451 family)/gliding motility-associated-like protein</fullName>
    </submittedName>
</protein>
<dbReference type="Pfam" id="PF13585">
    <property type="entry name" value="CHU_C"/>
    <property type="match status" value="1"/>
</dbReference>
<dbReference type="InterPro" id="IPR051172">
    <property type="entry name" value="Chlamydia_OmcB"/>
</dbReference>
<feature type="domain" description="PKD-like" evidence="2">
    <location>
        <begin position="1648"/>
        <end position="1721"/>
    </location>
</feature>
<feature type="domain" description="DUF11" evidence="1">
    <location>
        <begin position="406"/>
        <end position="518"/>
    </location>
</feature>
<organism evidence="3 4">
    <name type="scientific">Rufibacter quisquiliarum</name>
    <dbReference type="NCBI Taxonomy" id="1549639"/>
    <lineage>
        <taxon>Bacteria</taxon>
        <taxon>Pseudomonadati</taxon>
        <taxon>Bacteroidota</taxon>
        <taxon>Cytophagia</taxon>
        <taxon>Cytophagales</taxon>
        <taxon>Hymenobacteraceae</taxon>
        <taxon>Rufibacter</taxon>
    </lineage>
</organism>
<evidence type="ECO:0000313" key="4">
    <source>
        <dbReference type="Proteomes" id="UP000563094"/>
    </source>
</evidence>
<sequence length="1916" mass="196706">MAPTQNLTGQQLGKGFSPSPAAVEGTILGPGVYRFNGDALLRGQLRLDGRGNPNSVFVFQITGDFRVEDGSVMSVQNGAQPKNIFFQIGGNLVDANGALVGTAAALKGNMLVQNDITLSNGTTHEGRLLSLGGNVLLSDNTIFLPTIVETDLAITKTVDRTVVSVGDTVTYTITVRNQGPDDATGVTVTETFPSQIAFLDYTGFIDGTPANFAYNPSTGVFVIGDLAFGQIATIRVRARVLATGNDVRNRVTVIADQPDPDDDNDEDEEPVVVTPVVTDLQVVKMVDKTRANVGDALTYTITIRNNGPNNATGVFVRDVLPLGQINVTGQTATTGNYNVSTGIWTVGNLAAGVTATLTINATITGTGTIVNTAVIRGNQSDQQPGNNTSTVVTVVGNTPAPGPLADLQVVKAVNRTRASIGDVLTYTITARNAGPDAATGVKVTDVFPAAFLNNISASVTAGTYDQATGIWNIGNLAVGSIETLTVTATITANGNVINTAVIRGDQTDERPENNTSTVITIVGAGPEEPTVFADVQVVKTVDKTRANVGDNLTYRVTARNNGPATATNVLVTDVFPMGQVDLGTATVNVGSYDPATGVWQIGTLTAGQEAVLTVTGPIKAAGTIVNTAVIRSNEADPQPQNNTSTVITVVGANPPGALADLQVIKTVDKTRANVGDALTYTIRARNNGPANATGVVLVDMLPMGQLNITAPPVVSTGSYNMTTGIWAIGNLAAGQEVTLQVTGIITATGTIVNTATIGGNEADQQPGNNTSTVVTVVGPGTGTPENLTDLQVVKTVDKSRASQGQSLTYTITARNNGPATATGVTVTDAFPTGQVTLNPPTVTAGTSFANGVWTIGTLAPGQEVVLTVSGTITIASGTIVNTAVIRGSNTQTDERPENNTSTVITIVSPTGPNPAESTDLQVVKTVDKTRATVGQTLTYTITATNNGPNAATGVFVLDVLPRLQATFPAPTVSAGTSFNTSTNIWSIGALGAGQSVTFTVTGTITTAGTIVNTAVIRGNEADLQPQNNTSTVITIVDGNPGTGALADLQVVKTVDKTRARIGDALVYIITARNNGPAGATGVVVRDVLPTSQLNVNGQPSVTKGNYNAATGVWNIGTLAANEVVTMTVISTIAANGSIVNTATISGNEADQQPGNNTSTVVTVVSPTPGGVLTDLQVVKTVDKPTASIGQTLTYTIVARNAGPSNATGVTVTDRLPQEFLNTITASGGNYTITSGTLTWTIGNLAAGQTATLTVTGTITKNGTVVNTAVITGNETDERPENNTSTVITVVTPGGQNPEDATDLQVVKTVDKTRATVGQSLTYTVTVRNNGPNNATGVLVVDMLPMRQANFPAQPTTTSGSYNMATGVWTIGNLGANQTATLTVTGTITANGTIVNTAIVSGNEADSEPQNNTSTVITIVETPTGQDANLAIDKTVLNNVTEVTLGGQITYVLRASNAGPGAATGVIVTDVIPEGFTYASHVAPTGTTAVYSSANKTLTWTIGNLAVGAPAARELRIVVTASRVGQYVNTAVIRGNETDPDDDDNTDSAPPVCVRPTAPVVSNEVVCVSTAAVPVDFTVAAIAGVTNYQVLSTGIPGLSTAPIAVNGTTLRVTIPAGTQAGTYTLTFVALNGNCATNSSTATLTVAAAPAAPGIQDENNPVCAGTTYAYSVTSPVAGITYTWSVTGTGWRIEGASTGTQVQITAGTGAGRISVTATNPTGPATCNATTYTTQNITPGATPVTPGIQDNSGPCAGLNFAVANPSTDPLVTYEWSVTGAGITFTGGGTTATGTSVSLTADANAKEGKLTLTATRAGCGSTSYTLDIDARTANTTLLIPNVFSPNGDGVNDTWVIQNLLNLPDNDLFIYNRWGNEVYKTRGYQNNWTANGLEEATYFYVLRVRGCNGQEQIYRGFVQVVR</sequence>
<feature type="domain" description="DUF11" evidence="1">
    <location>
        <begin position="534"/>
        <end position="646"/>
    </location>
</feature>
<evidence type="ECO:0000313" key="3">
    <source>
        <dbReference type="EMBL" id="MBA9077575.1"/>
    </source>
</evidence>
<feature type="domain" description="DUF11" evidence="1">
    <location>
        <begin position="1429"/>
        <end position="1548"/>
    </location>
</feature>
<dbReference type="PANTHER" id="PTHR34819:SF3">
    <property type="entry name" value="CELL SURFACE PROTEIN"/>
    <property type="match status" value="1"/>
</dbReference>
<dbReference type="EMBL" id="JACJIQ010000008">
    <property type="protein sequence ID" value="MBA9077575.1"/>
    <property type="molecule type" value="Genomic_DNA"/>
</dbReference>
<dbReference type="PANTHER" id="PTHR34819">
    <property type="entry name" value="LARGE CYSTEINE-RICH PERIPLASMIC PROTEIN OMCB"/>
    <property type="match status" value="1"/>
</dbReference>
<evidence type="ECO:0000259" key="1">
    <source>
        <dbReference type="Pfam" id="PF01345"/>
    </source>
</evidence>
<dbReference type="Gene3D" id="2.60.40.1170">
    <property type="entry name" value="Mu homology domain, subdomain B"/>
    <property type="match status" value="2"/>
</dbReference>
<keyword evidence="4" id="KW-1185">Reference proteome</keyword>
<dbReference type="Pfam" id="PF01345">
    <property type="entry name" value="DUF11"/>
    <property type="match status" value="11"/>
</dbReference>
<name>A0A839GPX2_9BACT</name>
<dbReference type="InterPro" id="IPR013783">
    <property type="entry name" value="Ig-like_fold"/>
</dbReference>
<evidence type="ECO:0000259" key="2">
    <source>
        <dbReference type="Pfam" id="PF19408"/>
    </source>
</evidence>
<dbReference type="NCBIfam" id="TIGR01451">
    <property type="entry name" value="B_ant_repeat"/>
    <property type="match status" value="11"/>
</dbReference>
<dbReference type="InterPro" id="IPR045829">
    <property type="entry name" value="PKD_6"/>
</dbReference>
<accession>A0A839GPX2</accession>
<dbReference type="InterPro" id="IPR047589">
    <property type="entry name" value="DUF11_rpt"/>
</dbReference>
<feature type="domain" description="DUF11" evidence="1">
    <location>
        <begin position="1302"/>
        <end position="1415"/>
    </location>
</feature>
<dbReference type="Pfam" id="PF19408">
    <property type="entry name" value="PKD_6"/>
    <property type="match status" value="1"/>
</dbReference>
<dbReference type="NCBIfam" id="TIGR04131">
    <property type="entry name" value="Bac_Flav_CTERM"/>
    <property type="match status" value="1"/>
</dbReference>
<reference evidence="3 4" key="1">
    <citation type="submission" date="2020-08" db="EMBL/GenBank/DDBJ databases">
        <title>Genomic Encyclopedia of Type Strains, Phase IV (KMG-IV): sequencing the most valuable type-strain genomes for metagenomic binning, comparative biology and taxonomic classification.</title>
        <authorList>
            <person name="Goeker M."/>
        </authorList>
    </citation>
    <scope>NUCLEOTIDE SEQUENCE [LARGE SCALE GENOMIC DNA]</scope>
    <source>
        <strain evidence="3 4">DSM 29854</strain>
    </source>
</reference>
<comment type="caution">
    <text evidence="3">The sequence shown here is derived from an EMBL/GenBank/DDBJ whole genome shotgun (WGS) entry which is preliminary data.</text>
</comment>
<gene>
    <name evidence="3" type="ORF">FHS90_002293</name>
</gene>
<feature type="domain" description="DUF11" evidence="1">
    <location>
        <begin position="151"/>
        <end position="268"/>
    </location>
</feature>
<feature type="domain" description="DUF11" evidence="1">
    <location>
        <begin position="919"/>
        <end position="1032"/>
    </location>
</feature>
<feature type="domain" description="DUF11" evidence="1">
    <location>
        <begin position="1047"/>
        <end position="1160"/>
    </location>
</feature>
<feature type="domain" description="DUF11" evidence="1">
    <location>
        <begin position="660"/>
        <end position="773"/>
    </location>
</feature>
<dbReference type="Gene3D" id="2.60.40.10">
    <property type="entry name" value="Immunoglobulins"/>
    <property type="match status" value="9"/>
</dbReference>
<feature type="domain" description="DUF11" evidence="1">
    <location>
        <begin position="1174"/>
        <end position="1286"/>
    </location>
</feature>
<dbReference type="InterPro" id="IPR026341">
    <property type="entry name" value="T9SS_type_B"/>
</dbReference>
<dbReference type="Proteomes" id="UP000563094">
    <property type="component" value="Unassembled WGS sequence"/>
</dbReference>
<feature type="domain" description="DUF11" evidence="1">
    <location>
        <begin position="789"/>
        <end position="903"/>
    </location>
</feature>
<proteinExistence type="predicted"/>